<name>A0ABW1S6L9_9PROT</name>
<dbReference type="PANTHER" id="PTHR43451:SF1">
    <property type="entry name" value="ACETYLTRANSFERASE"/>
    <property type="match status" value="1"/>
</dbReference>
<dbReference type="Gene3D" id="3.40.630.30">
    <property type="match status" value="1"/>
</dbReference>
<keyword evidence="3" id="KW-1185">Reference proteome</keyword>
<keyword evidence="2" id="KW-0012">Acyltransferase</keyword>
<sequence length="162" mass="18471">MKIRKARLDDIPEIGHVFERAILEIGPRFYSRDQLNAWIKRRARLETVLPEVLPYRDGWVAVEADDKPLAYLDLEKDGHIDFFYAHPSVAGTPVTGEMYANLEARALELGISRLSTEASEAARRFFEKRGFQVLRKQDIELGGVMIHNYAMEKQLTPATALA</sequence>
<dbReference type="GO" id="GO:0016746">
    <property type="term" value="F:acyltransferase activity"/>
    <property type="evidence" value="ECO:0007669"/>
    <property type="project" value="UniProtKB-KW"/>
</dbReference>
<organism evidence="2 3">
    <name type="scientific">Ponticaulis profundi</name>
    <dbReference type="NCBI Taxonomy" id="2665222"/>
    <lineage>
        <taxon>Bacteria</taxon>
        <taxon>Pseudomonadati</taxon>
        <taxon>Pseudomonadota</taxon>
        <taxon>Alphaproteobacteria</taxon>
        <taxon>Hyphomonadales</taxon>
        <taxon>Hyphomonadaceae</taxon>
        <taxon>Ponticaulis</taxon>
    </lineage>
</organism>
<dbReference type="InterPro" id="IPR016181">
    <property type="entry name" value="Acyl_CoA_acyltransferase"/>
</dbReference>
<dbReference type="RefSeq" id="WP_377375705.1">
    <property type="nucleotide sequence ID" value="NZ_JBHSSW010000004.1"/>
</dbReference>
<dbReference type="Proteomes" id="UP001596303">
    <property type="component" value="Unassembled WGS sequence"/>
</dbReference>
<dbReference type="InterPro" id="IPR052564">
    <property type="entry name" value="N-acetyltrans/Recomb-assoc"/>
</dbReference>
<reference evidence="3" key="1">
    <citation type="journal article" date="2019" name="Int. J. Syst. Evol. Microbiol.">
        <title>The Global Catalogue of Microorganisms (GCM) 10K type strain sequencing project: providing services to taxonomists for standard genome sequencing and annotation.</title>
        <authorList>
            <consortium name="The Broad Institute Genomics Platform"/>
            <consortium name="The Broad Institute Genome Sequencing Center for Infectious Disease"/>
            <person name="Wu L."/>
            <person name="Ma J."/>
        </authorList>
    </citation>
    <scope>NUCLEOTIDE SEQUENCE [LARGE SCALE GENOMIC DNA]</scope>
    <source>
        <strain evidence="3">CGMCC-1.15741</strain>
    </source>
</reference>
<dbReference type="EMBL" id="JBHSSW010000004">
    <property type="protein sequence ID" value="MFC6197186.1"/>
    <property type="molecule type" value="Genomic_DNA"/>
</dbReference>
<dbReference type="EC" id="2.3.-.-" evidence="2"/>
<evidence type="ECO:0000313" key="3">
    <source>
        <dbReference type="Proteomes" id="UP001596303"/>
    </source>
</evidence>
<evidence type="ECO:0000313" key="2">
    <source>
        <dbReference type="EMBL" id="MFC6197186.1"/>
    </source>
</evidence>
<gene>
    <name evidence="2" type="ORF">ACFQDM_03810</name>
</gene>
<dbReference type="SUPFAM" id="SSF55729">
    <property type="entry name" value="Acyl-CoA N-acyltransferases (Nat)"/>
    <property type="match status" value="1"/>
</dbReference>
<comment type="caution">
    <text evidence="2">The sequence shown here is derived from an EMBL/GenBank/DDBJ whole genome shotgun (WGS) entry which is preliminary data.</text>
</comment>
<dbReference type="PANTHER" id="PTHR43451">
    <property type="entry name" value="ACETYLTRANSFERASE (GNAT) FAMILY PROTEIN"/>
    <property type="match status" value="1"/>
</dbReference>
<protein>
    <submittedName>
        <fullName evidence="2">GNAT family N-acetyltransferase</fullName>
        <ecNumber evidence="2">2.3.-.-</ecNumber>
    </submittedName>
</protein>
<dbReference type="InterPro" id="IPR000182">
    <property type="entry name" value="GNAT_dom"/>
</dbReference>
<evidence type="ECO:0000259" key="1">
    <source>
        <dbReference type="PROSITE" id="PS51186"/>
    </source>
</evidence>
<accession>A0ABW1S6L9</accession>
<feature type="domain" description="N-acetyltransferase" evidence="1">
    <location>
        <begin position="1"/>
        <end position="156"/>
    </location>
</feature>
<dbReference type="PROSITE" id="PS51186">
    <property type="entry name" value="GNAT"/>
    <property type="match status" value="1"/>
</dbReference>
<proteinExistence type="predicted"/>
<keyword evidence="2" id="KW-0808">Transferase</keyword>
<dbReference type="Pfam" id="PF13673">
    <property type="entry name" value="Acetyltransf_10"/>
    <property type="match status" value="1"/>
</dbReference>